<dbReference type="EMBL" id="CAJPEV010005816">
    <property type="protein sequence ID" value="CAG0903560.1"/>
    <property type="molecule type" value="Genomic_DNA"/>
</dbReference>
<dbReference type="SUPFAM" id="SSF50494">
    <property type="entry name" value="Trypsin-like serine proteases"/>
    <property type="match status" value="1"/>
</dbReference>
<dbReference type="Pfam" id="PF00089">
    <property type="entry name" value="Trypsin"/>
    <property type="match status" value="1"/>
</dbReference>
<sequence>MVGSGLIGVDALFWIQFGNPLGRIRGKNNTECIRRGKYAVGSVVRYACNQYYVLRGSHVRTCTKTGQWTGPAPFCEPECGRKGKPVKLSAGGKPSDTGEWPWQVALYDVAKRELVCGGALIREKWVTSWGFNGSDLLTATLTEVELPVISNVHCRRDTIRLTGDHTVTRTLTSNMFCAGHDEDTPLERSPMVFPSHASPGRPWQVEGIVSHFFDGDKCSSRRPGHYSIFTKVNRFIRWIERKMWENPS</sequence>
<gene>
    <name evidence="5" type="ORF">DSTB1V02_LOCUS13174</name>
</gene>
<dbReference type="InterPro" id="IPR043504">
    <property type="entry name" value="Peptidase_S1_PA_chymotrypsin"/>
</dbReference>
<proteinExistence type="inferred from homology"/>
<dbReference type="GO" id="GO:0004252">
    <property type="term" value="F:serine-type endopeptidase activity"/>
    <property type="evidence" value="ECO:0007669"/>
    <property type="project" value="InterPro"/>
</dbReference>
<dbReference type="Gene3D" id="2.40.10.10">
    <property type="entry name" value="Trypsin-like serine proteases"/>
    <property type="match status" value="2"/>
</dbReference>
<comment type="caution">
    <text evidence="3">Lacks conserved residue(s) required for the propagation of feature annotation.</text>
</comment>
<dbReference type="Proteomes" id="UP000677054">
    <property type="component" value="Unassembled WGS sequence"/>
</dbReference>
<dbReference type="PANTHER" id="PTHR24256">
    <property type="entry name" value="TRYPTASE-RELATED"/>
    <property type="match status" value="1"/>
</dbReference>
<evidence type="ECO:0000313" key="5">
    <source>
        <dbReference type="EMBL" id="CAD7253424.1"/>
    </source>
</evidence>
<evidence type="ECO:0000256" key="3">
    <source>
        <dbReference type="PROSITE-ProRule" id="PRU00302"/>
    </source>
</evidence>
<dbReference type="SMART" id="SM00032">
    <property type="entry name" value="CCP"/>
    <property type="match status" value="1"/>
</dbReference>
<dbReference type="InterPro" id="IPR001254">
    <property type="entry name" value="Trypsin_dom"/>
</dbReference>
<dbReference type="EMBL" id="LR905333">
    <property type="protein sequence ID" value="CAD7253424.1"/>
    <property type="molecule type" value="Genomic_DNA"/>
</dbReference>
<evidence type="ECO:0000259" key="4">
    <source>
        <dbReference type="PROSITE" id="PS50923"/>
    </source>
</evidence>
<keyword evidence="3" id="KW-0768">Sushi</keyword>
<dbReference type="InterPro" id="IPR000436">
    <property type="entry name" value="Sushi_SCR_CCP_dom"/>
</dbReference>
<dbReference type="SMART" id="SM00020">
    <property type="entry name" value="Tryp_SPc"/>
    <property type="match status" value="1"/>
</dbReference>
<dbReference type="OrthoDB" id="6127264at2759"/>
<protein>
    <recommendedName>
        <fullName evidence="4">Sushi domain-containing protein</fullName>
    </recommendedName>
</protein>
<accession>A0A7R9AG47</accession>
<dbReference type="InterPro" id="IPR051487">
    <property type="entry name" value="Ser/Thr_Proteases_Immune/Dev"/>
</dbReference>
<keyword evidence="6" id="KW-1185">Reference proteome</keyword>
<feature type="disulfide bond" evidence="3">
    <location>
        <begin position="48"/>
        <end position="75"/>
    </location>
</feature>
<keyword evidence="1 3" id="KW-1015">Disulfide bond</keyword>
<feature type="domain" description="Sushi" evidence="4">
    <location>
        <begin position="15"/>
        <end position="77"/>
    </location>
</feature>
<dbReference type="CDD" id="cd00033">
    <property type="entry name" value="CCP"/>
    <property type="match status" value="1"/>
</dbReference>
<dbReference type="AlphaFoldDB" id="A0A7R9AG47"/>
<comment type="similarity">
    <text evidence="2">Belongs to the peptidase S1 family. CLIP subfamily.</text>
</comment>
<evidence type="ECO:0000313" key="6">
    <source>
        <dbReference type="Proteomes" id="UP000677054"/>
    </source>
</evidence>
<dbReference type="PROSITE" id="PS50923">
    <property type="entry name" value="SUSHI"/>
    <property type="match status" value="1"/>
</dbReference>
<organism evidence="5">
    <name type="scientific">Darwinula stevensoni</name>
    <dbReference type="NCBI Taxonomy" id="69355"/>
    <lineage>
        <taxon>Eukaryota</taxon>
        <taxon>Metazoa</taxon>
        <taxon>Ecdysozoa</taxon>
        <taxon>Arthropoda</taxon>
        <taxon>Crustacea</taxon>
        <taxon>Oligostraca</taxon>
        <taxon>Ostracoda</taxon>
        <taxon>Podocopa</taxon>
        <taxon>Podocopida</taxon>
        <taxon>Darwinulocopina</taxon>
        <taxon>Darwinuloidea</taxon>
        <taxon>Darwinulidae</taxon>
        <taxon>Darwinula</taxon>
    </lineage>
</organism>
<evidence type="ECO:0000256" key="2">
    <source>
        <dbReference type="ARBA" id="ARBA00024195"/>
    </source>
</evidence>
<dbReference type="SUPFAM" id="SSF57535">
    <property type="entry name" value="Complement control module/SCR domain"/>
    <property type="match status" value="1"/>
</dbReference>
<name>A0A7R9AG47_9CRUS</name>
<dbReference type="GO" id="GO:0006508">
    <property type="term" value="P:proteolysis"/>
    <property type="evidence" value="ECO:0007669"/>
    <property type="project" value="InterPro"/>
</dbReference>
<reference evidence="5" key="1">
    <citation type="submission" date="2020-11" db="EMBL/GenBank/DDBJ databases">
        <authorList>
            <person name="Tran Van P."/>
        </authorList>
    </citation>
    <scope>NUCLEOTIDE SEQUENCE</scope>
</reference>
<dbReference type="Gene3D" id="2.10.70.10">
    <property type="entry name" value="Complement Module, domain 1"/>
    <property type="match status" value="1"/>
</dbReference>
<dbReference type="Pfam" id="PF00084">
    <property type="entry name" value="Sushi"/>
    <property type="match status" value="1"/>
</dbReference>
<dbReference type="InterPro" id="IPR009003">
    <property type="entry name" value="Peptidase_S1_PA"/>
</dbReference>
<evidence type="ECO:0000256" key="1">
    <source>
        <dbReference type="ARBA" id="ARBA00023157"/>
    </source>
</evidence>
<dbReference type="InterPro" id="IPR035976">
    <property type="entry name" value="Sushi/SCR/CCP_sf"/>
</dbReference>